<sequence length="188" mass="20841">MAGQQTLVKSLISMRSSVMSSGNGFQSHQPKIFAACVYHRYRQRSSTPKSPRQFHLLGRGCERSMVTSSSCTARETPASLTPCQTNQLFNSPTKETRLADFADFASPMYAPSSPDHAVKIEPADSLNRMQHFQYSYAAKEPTCTKFTLHLPPSPPNSSTVQRGCHRCNNCLRTTTLARHSLGMALKIN</sequence>
<organism evidence="1 2">
    <name type="scientific">Ceratodon purpureus</name>
    <name type="common">Fire moss</name>
    <name type="synonym">Dicranum purpureum</name>
    <dbReference type="NCBI Taxonomy" id="3225"/>
    <lineage>
        <taxon>Eukaryota</taxon>
        <taxon>Viridiplantae</taxon>
        <taxon>Streptophyta</taxon>
        <taxon>Embryophyta</taxon>
        <taxon>Bryophyta</taxon>
        <taxon>Bryophytina</taxon>
        <taxon>Bryopsida</taxon>
        <taxon>Dicranidae</taxon>
        <taxon>Pseudoditrichales</taxon>
        <taxon>Ditrichaceae</taxon>
        <taxon>Ceratodon</taxon>
    </lineage>
</organism>
<reference evidence="1" key="1">
    <citation type="submission" date="2020-06" db="EMBL/GenBank/DDBJ databases">
        <title>WGS assembly of Ceratodon purpureus strain R40.</title>
        <authorList>
            <person name="Carey S.B."/>
            <person name="Jenkins J."/>
            <person name="Shu S."/>
            <person name="Lovell J.T."/>
            <person name="Sreedasyam A."/>
            <person name="Maumus F."/>
            <person name="Tiley G.P."/>
            <person name="Fernandez-Pozo N."/>
            <person name="Barry K."/>
            <person name="Chen C."/>
            <person name="Wang M."/>
            <person name="Lipzen A."/>
            <person name="Daum C."/>
            <person name="Saski C.A."/>
            <person name="Payton A.C."/>
            <person name="Mcbreen J.C."/>
            <person name="Conrad R.E."/>
            <person name="Kollar L.M."/>
            <person name="Olsson S."/>
            <person name="Huttunen S."/>
            <person name="Landis J.B."/>
            <person name="Wickett N.J."/>
            <person name="Johnson M.G."/>
            <person name="Rensing S.A."/>
            <person name="Grimwood J."/>
            <person name="Schmutz J."/>
            <person name="Mcdaniel S.F."/>
        </authorList>
    </citation>
    <scope>NUCLEOTIDE SEQUENCE</scope>
    <source>
        <strain evidence="1">R40</strain>
    </source>
</reference>
<accession>A0A8T0HUL1</accession>
<dbReference type="AlphaFoldDB" id="A0A8T0HUL1"/>
<dbReference type="EMBL" id="CM026426">
    <property type="protein sequence ID" value="KAG0574415.1"/>
    <property type="molecule type" value="Genomic_DNA"/>
</dbReference>
<evidence type="ECO:0000313" key="2">
    <source>
        <dbReference type="Proteomes" id="UP000822688"/>
    </source>
</evidence>
<dbReference type="Proteomes" id="UP000822688">
    <property type="component" value="Chromosome V"/>
</dbReference>
<comment type="caution">
    <text evidence="1">The sequence shown here is derived from an EMBL/GenBank/DDBJ whole genome shotgun (WGS) entry which is preliminary data.</text>
</comment>
<proteinExistence type="predicted"/>
<name>A0A8T0HUL1_CERPU</name>
<keyword evidence="2" id="KW-1185">Reference proteome</keyword>
<gene>
    <name evidence="1" type="ORF">KC19_VG261200</name>
</gene>
<evidence type="ECO:0000313" key="1">
    <source>
        <dbReference type="EMBL" id="KAG0574415.1"/>
    </source>
</evidence>
<protein>
    <submittedName>
        <fullName evidence="1">Uncharacterized protein</fullName>
    </submittedName>
</protein>